<sequence length="465" mass="53919">MSLIHSISSLLLANRELIIQKTFHELNKSMRNFSLLNIFTDKDFRDGNGKPLNRNLLISLNQSLLEEYLALLLNNIPTAFNDSRNIIDQMTFIRFYKLIFILPLFFKNNSRSIEIENLQSVEFHEYEMTCGTSSMNYGLKSIEPPFQLFGVAISIDDSNETQTEQLLYNMSMKLGVIEKEIDEILLLRDPEETFNEIFECLHVMLKTCKASIICDDLLTTKKGKREFLLNGIIAPVLKIFRYIFMENNGEILNIDLEKEYKVNIPRIPRSSSKNNNNNNDDDESIELKSYPGINIKGLNYDSNLEFSLLSIEITSYISFNKLITEHDFITEILLQMCCCNLTSCILSDGFNLVLIQIPENFNPKLILNDWSTTTLMQIDLDILFLKSNGTFFKLCHDTYDEPYKMKKLCKLTTEKTTPMLLLLLNLYDNFKNFESNLKDTKLPDLMRILLKDNLKSHFPSKSFTS</sequence>
<accession>K0KBH0</accession>
<dbReference type="HOGENOM" id="CLU_588220_0_0_1"/>
<comment type="caution">
    <text evidence="1">The sequence shown here is derived from an EMBL/GenBank/DDBJ whole genome shotgun (WGS) entry which is preliminary data.</text>
</comment>
<evidence type="ECO:0000313" key="2">
    <source>
        <dbReference type="Proteomes" id="UP000009328"/>
    </source>
</evidence>
<dbReference type="AlphaFoldDB" id="K0KBH0"/>
<dbReference type="Proteomes" id="UP000009328">
    <property type="component" value="Unassembled WGS sequence"/>
</dbReference>
<evidence type="ECO:0000313" key="1">
    <source>
        <dbReference type="EMBL" id="CCH42370.1"/>
    </source>
</evidence>
<dbReference type="InParanoid" id="K0KBH0"/>
<dbReference type="EMBL" id="CAIF01000043">
    <property type="protein sequence ID" value="CCH42370.1"/>
    <property type="molecule type" value="Genomic_DNA"/>
</dbReference>
<keyword evidence="2" id="KW-1185">Reference proteome</keyword>
<gene>
    <name evidence="1" type="ORF">BN7_1915</name>
</gene>
<proteinExistence type="predicted"/>
<reference evidence="1 2" key="1">
    <citation type="journal article" date="2012" name="Eukaryot. Cell">
        <title>Draft genome sequence of Wickerhamomyces ciferrii NRRL Y-1031 F-60-10.</title>
        <authorList>
            <person name="Schneider J."/>
            <person name="Andrea H."/>
            <person name="Blom J."/>
            <person name="Jaenicke S."/>
            <person name="Ruckert C."/>
            <person name="Schorsch C."/>
            <person name="Szczepanowski R."/>
            <person name="Farwick M."/>
            <person name="Goesmann A."/>
            <person name="Puhler A."/>
            <person name="Schaffer S."/>
            <person name="Tauch A."/>
            <person name="Kohler T."/>
            <person name="Brinkrolf K."/>
        </authorList>
    </citation>
    <scope>NUCLEOTIDE SEQUENCE [LARGE SCALE GENOMIC DNA]</scope>
    <source>
        <strain evidence="2">ATCC 14091 / BCRC 22168 / CBS 111 / JCM 3599 / NBRC 0793 / NRRL Y-1031 F-60-10</strain>
    </source>
</reference>
<organism evidence="1 2">
    <name type="scientific">Wickerhamomyces ciferrii (strain ATCC 14091 / BCRC 22168 / CBS 111 / JCM 3599 / NBRC 0793 / NRRL Y-1031 F-60-10)</name>
    <name type="common">Yeast</name>
    <name type="synonym">Pichia ciferrii</name>
    <dbReference type="NCBI Taxonomy" id="1206466"/>
    <lineage>
        <taxon>Eukaryota</taxon>
        <taxon>Fungi</taxon>
        <taxon>Dikarya</taxon>
        <taxon>Ascomycota</taxon>
        <taxon>Saccharomycotina</taxon>
        <taxon>Saccharomycetes</taxon>
        <taxon>Phaffomycetales</taxon>
        <taxon>Wickerhamomycetaceae</taxon>
        <taxon>Wickerhamomyces</taxon>
    </lineage>
</organism>
<protein>
    <submittedName>
        <fullName evidence="1">Uncharacterized protein</fullName>
    </submittedName>
</protein>
<name>K0KBH0_WICCF</name>